<dbReference type="EMBL" id="ML994612">
    <property type="protein sequence ID" value="KAF2193900.1"/>
    <property type="molecule type" value="Genomic_DNA"/>
</dbReference>
<comment type="similarity">
    <text evidence="1">Belongs to the Gfa family.</text>
</comment>
<dbReference type="InterPro" id="IPR011057">
    <property type="entry name" value="Mss4-like_sf"/>
</dbReference>
<dbReference type="PANTHER" id="PTHR33337">
    <property type="entry name" value="GFA DOMAIN-CONTAINING PROTEIN"/>
    <property type="match status" value="1"/>
</dbReference>
<gene>
    <name evidence="7" type="ORF">K469DRAFT_709367</name>
</gene>
<dbReference type="SUPFAM" id="SSF51316">
    <property type="entry name" value="Mss4-like"/>
    <property type="match status" value="2"/>
</dbReference>
<evidence type="ECO:0000313" key="7">
    <source>
        <dbReference type="EMBL" id="KAF2193900.1"/>
    </source>
</evidence>
<keyword evidence="8" id="KW-1185">Reference proteome</keyword>
<evidence type="ECO:0000259" key="6">
    <source>
        <dbReference type="PROSITE" id="PS51891"/>
    </source>
</evidence>
<keyword evidence="4" id="KW-0456">Lyase</keyword>
<evidence type="ECO:0000256" key="5">
    <source>
        <dbReference type="SAM" id="MobiDB-lite"/>
    </source>
</evidence>
<name>A0A6A6EUX2_9PEZI</name>
<feature type="domain" description="CENP-V/GFA" evidence="6">
    <location>
        <begin position="10"/>
        <end position="121"/>
    </location>
</feature>
<accession>A0A6A6EUX2</accession>
<dbReference type="GO" id="GO:0016846">
    <property type="term" value="F:carbon-sulfur lyase activity"/>
    <property type="evidence" value="ECO:0007669"/>
    <property type="project" value="InterPro"/>
</dbReference>
<protein>
    <recommendedName>
        <fullName evidence="6">CENP-V/GFA domain-containing protein</fullName>
    </recommendedName>
</protein>
<evidence type="ECO:0000256" key="3">
    <source>
        <dbReference type="ARBA" id="ARBA00022833"/>
    </source>
</evidence>
<evidence type="ECO:0000256" key="2">
    <source>
        <dbReference type="ARBA" id="ARBA00022723"/>
    </source>
</evidence>
<evidence type="ECO:0000256" key="1">
    <source>
        <dbReference type="ARBA" id="ARBA00005495"/>
    </source>
</evidence>
<keyword evidence="2" id="KW-0479">Metal-binding</keyword>
<dbReference type="AlphaFoldDB" id="A0A6A6EUX2"/>
<dbReference type="PROSITE" id="PS51891">
    <property type="entry name" value="CENP_V_GFA"/>
    <property type="match status" value="1"/>
</dbReference>
<feature type="compositionally biased region" description="Basic and acidic residues" evidence="5">
    <location>
        <begin position="157"/>
        <end position="166"/>
    </location>
</feature>
<dbReference type="Gene3D" id="3.90.1590.10">
    <property type="entry name" value="glutathione-dependent formaldehyde- activating enzyme (gfa)"/>
    <property type="match status" value="2"/>
</dbReference>
<dbReference type="Proteomes" id="UP000800200">
    <property type="component" value="Unassembled WGS sequence"/>
</dbReference>
<dbReference type="PANTHER" id="PTHR33337:SF31">
    <property type="entry name" value="DUF636 DOMAIN PROTEIN (AFU_ORTHOLOGUE AFUA_2G12650)"/>
    <property type="match status" value="1"/>
</dbReference>
<organism evidence="7 8">
    <name type="scientific">Zopfia rhizophila CBS 207.26</name>
    <dbReference type="NCBI Taxonomy" id="1314779"/>
    <lineage>
        <taxon>Eukaryota</taxon>
        <taxon>Fungi</taxon>
        <taxon>Dikarya</taxon>
        <taxon>Ascomycota</taxon>
        <taxon>Pezizomycotina</taxon>
        <taxon>Dothideomycetes</taxon>
        <taxon>Dothideomycetes incertae sedis</taxon>
        <taxon>Zopfiaceae</taxon>
        <taxon>Zopfia</taxon>
    </lineage>
</organism>
<feature type="region of interest" description="Disordered" evidence="5">
    <location>
        <begin position="151"/>
        <end position="179"/>
    </location>
</feature>
<sequence length="364" mass="40149">MAETKDTTTLRATCLCTCSTLSFTVPTSSLPLATHFCHCSICRRTHGTLCTIHTPIPKPDVNFDTFTSYESSGRATKYFCSTCGGHMLDYAKFLDGNGKWNGEGQWHLATSLIDGPETLWSFHSHFNLESTKDGGLSTWIPSIDRKVLKKWGGSETSDPKHAKTGDYEPPNPLPQTKEGKEKLHAHCHCGGVSFYISRPGADSFTHLPPSLTSRDPRKWYATHDVCTSCRLASGCAIVSWAFPTAECITLSDGSPYTPVFGTAKEYESSKGVKRTFCGRCGAIVTYACDERPKMVDIPVGLLDAESGVRAEEWLEWRSHKLAYEGDVVWKGVIGGLKKGLRSWMEEKVREYNGDFEGSGDEKCA</sequence>
<dbReference type="GO" id="GO:0046872">
    <property type="term" value="F:metal ion binding"/>
    <property type="evidence" value="ECO:0007669"/>
    <property type="project" value="UniProtKB-KW"/>
</dbReference>
<keyword evidence="3" id="KW-0862">Zinc</keyword>
<proteinExistence type="inferred from homology"/>
<dbReference type="InterPro" id="IPR006913">
    <property type="entry name" value="CENP-V/GFA"/>
</dbReference>
<dbReference type="OrthoDB" id="5422068at2759"/>
<evidence type="ECO:0000313" key="8">
    <source>
        <dbReference type="Proteomes" id="UP000800200"/>
    </source>
</evidence>
<reference evidence="7" key="1">
    <citation type="journal article" date="2020" name="Stud. Mycol.">
        <title>101 Dothideomycetes genomes: a test case for predicting lifestyles and emergence of pathogens.</title>
        <authorList>
            <person name="Haridas S."/>
            <person name="Albert R."/>
            <person name="Binder M."/>
            <person name="Bloem J."/>
            <person name="Labutti K."/>
            <person name="Salamov A."/>
            <person name="Andreopoulos B."/>
            <person name="Baker S."/>
            <person name="Barry K."/>
            <person name="Bills G."/>
            <person name="Bluhm B."/>
            <person name="Cannon C."/>
            <person name="Castanera R."/>
            <person name="Culley D."/>
            <person name="Daum C."/>
            <person name="Ezra D."/>
            <person name="Gonzalez J."/>
            <person name="Henrissat B."/>
            <person name="Kuo A."/>
            <person name="Liang C."/>
            <person name="Lipzen A."/>
            <person name="Lutzoni F."/>
            <person name="Magnuson J."/>
            <person name="Mondo S."/>
            <person name="Nolan M."/>
            <person name="Ohm R."/>
            <person name="Pangilinan J."/>
            <person name="Park H.-J."/>
            <person name="Ramirez L."/>
            <person name="Alfaro M."/>
            <person name="Sun H."/>
            <person name="Tritt A."/>
            <person name="Yoshinaga Y."/>
            <person name="Zwiers L.-H."/>
            <person name="Turgeon B."/>
            <person name="Goodwin S."/>
            <person name="Spatafora J."/>
            <person name="Crous P."/>
            <person name="Grigoriev I."/>
        </authorList>
    </citation>
    <scope>NUCLEOTIDE SEQUENCE</scope>
    <source>
        <strain evidence="7">CBS 207.26</strain>
    </source>
</reference>
<dbReference type="Pfam" id="PF04828">
    <property type="entry name" value="GFA"/>
    <property type="match status" value="2"/>
</dbReference>
<evidence type="ECO:0000256" key="4">
    <source>
        <dbReference type="ARBA" id="ARBA00023239"/>
    </source>
</evidence>